<dbReference type="VEuPathDB" id="FungiDB:KRP22_6202"/>
<evidence type="ECO:0000256" key="2">
    <source>
        <dbReference type="ARBA" id="ARBA00022737"/>
    </source>
</evidence>
<dbReference type="SMART" id="SM00335">
    <property type="entry name" value="ANX"/>
    <property type="match status" value="4"/>
</dbReference>
<keyword evidence="2" id="KW-0677">Repeat</keyword>
<dbReference type="GO" id="GO:0005886">
    <property type="term" value="C:plasma membrane"/>
    <property type="evidence" value="ECO:0000318"/>
    <property type="project" value="GO_Central"/>
</dbReference>
<dbReference type="InterPro" id="IPR001464">
    <property type="entry name" value="Annexin"/>
</dbReference>
<dbReference type="OMA" id="VRGPLMQ"/>
<comment type="similarity">
    <text evidence="1">Belongs to the annexin family.</text>
</comment>
<evidence type="ECO:0000256" key="3">
    <source>
        <dbReference type="ARBA" id="ARBA00023216"/>
    </source>
</evidence>
<reference evidence="4" key="2">
    <citation type="submission" date="2015-06" db="UniProtKB">
        <authorList>
            <consortium name="EnsemblProtists"/>
        </authorList>
    </citation>
    <scope>IDENTIFICATION</scope>
    <source>
        <strain evidence="4">Pr102</strain>
    </source>
</reference>
<sequence length="413" mass="46050">MLGLYPPSAFDAYKKEKTRFPTSVDAVVEKIHEACAGVGTDDKTLVKLIGPLTPNDRGLVSLRYKELHGQSLRELVKSETSGDFGYLLQLICFSLPEAEAYILFHAMKGAGTSDHLIYSILMGRTNEEISVLKKAFFEMYDTDLSVAISDEVSGDFLAVLMKALQEPMVEYKASFHTKEKAAEDAELIYKAGEGKWGTDENGFIKLLLSSPPEHLRNIDAAYQAKYQHDLVYAIENEFSGSDSAALTYFVRLNLNAWPFLAEHIEGAMAGIGTDESALSAAIVRYHPYLGNIMPAYERKYKMSLHDRIEGEVGGEYQELLLQLLQTPRSVGSVAKTQVANHAHDVFRGVPLVYPHEIDDVCERIRDATDGLGVDEKVLVDALSALSASDRSLLIYRYKDLYREELKDTLSRET</sequence>
<reference evidence="5" key="1">
    <citation type="journal article" date="2006" name="Science">
        <title>Phytophthora genome sequences uncover evolutionary origins and mechanisms of pathogenesis.</title>
        <authorList>
            <person name="Tyler B.M."/>
            <person name="Tripathy S."/>
            <person name="Zhang X."/>
            <person name="Dehal P."/>
            <person name="Jiang R.H."/>
            <person name="Aerts A."/>
            <person name="Arredondo F.D."/>
            <person name="Baxter L."/>
            <person name="Bensasson D."/>
            <person name="Beynon J.L."/>
            <person name="Chapman J."/>
            <person name="Damasceno C.M."/>
            <person name="Dorrance A.E."/>
            <person name="Dou D."/>
            <person name="Dickerman A.W."/>
            <person name="Dubchak I.L."/>
            <person name="Garbelotto M."/>
            <person name="Gijzen M."/>
            <person name="Gordon S.G."/>
            <person name="Govers F."/>
            <person name="Grunwald N.J."/>
            <person name="Huang W."/>
            <person name="Ivors K.L."/>
            <person name="Jones R.W."/>
            <person name="Kamoun S."/>
            <person name="Krampis K."/>
            <person name="Lamour K.H."/>
            <person name="Lee M.K."/>
            <person name="McDonald W.H."/>
            <person name="Medina M."/>
            <person name="Meijer H.J."/>
            <person name="Nordberg E.K."/>
            <person name="Maclean D.J."/>
            <person name="Ospina-Giraldo M.D."/>
            <person name="Morris P.F."/>
            <person name="Phuntumart V."/>
            <person name="Putnam N.H."/>
            <person name="Rash S."/>
            <person name="Rose J.K."/>
            <person name="Sakihama Y."/>
            <person name="Salamov A.A."/>
            <person name="Savidor A."/>
            <person name="Scheuring C.F."/>
            <person name="Smith B.M."/>
            <person name="Sobral B.W."/>
            <person name="Terry A."/>
            <person name="Torto-Alalibo T.A."/>
            <person name="Win J."/>
            <person name="Xu Z."/>
            <person name="Zhang H."/>
            <person name="Grigoriev I.V."/>
            <person name="Rokhsar D.S."/>
            <person name="Boore J.L."/>
        </authorList>
    </citation>
    <scope>NUCLEOTIDE SEQUENCE [LARGE SCALE GENOMIC DNA]</scope>
    <source>
        <strain evidence="5">Pr102</strain>
    </source>
</reference>
<dbReference type="VEuPathDB" id="FungiDB:KRP23_880"/>
<evidence type="ECO:0000256" key="1">
    <source>
        <dbReference type="ARBA" id="ARBA00007831"/>
    </source>
</evidence>
<dbReference type="SUPFAM" id="SSF47874">
    <property type="entry name" value="Annexin"/>
    <property type="match status" value="2"/>
</dbReference>
<dbReference type="STRING" id="164328.H3HB96"/>
<evidence type="ECO:0000313" key="5">
    <source>
        <dbReference type="Proteomes" id="UP000005238"/>
    </source>
</evidence>
<keyword evidence="3" id="KW-0041">Annexin</keyword>
<dbReference type="InterPro" id="IPR037104">
    <property type="entry name" value="Annexin_sf"/>
</dbReference>
<dbReference type="AlphaFoldDB" id="H3HB96"/>
<dbReference type="eggNOG" id="KOG0819">
    <property type="taxonomic scope" value="Eukaryota"/>
</dbReference>
<dbReference type="EnsemblProtists" id="Phyra93878">
    <property type="protein sequence ID" value="Phyra93878"/>
    <property type="gene ID" value="Phyra93878"/>
</dbReference>
<organism evidence="4 5">
    <name type="scientific">Phytophthora ramorum</name>
    <name type="common">Sudden oak death agent</name>
    <dbReference type="NCBI Taxonomy" id="164328"/>
    <lineage>
        <taxon>Eukaryota</taxon>
        <taxon>Sar</taxon>
        <taxon>Stramenopiles</taxon>
        <taxon>Oomycota</taxon>
        <taxon>Peronosporomycetes</taxon>
        <taxon>Peronosporales</taxon>
        <taxon>Peronosporaceae</taxon>
        <taxon>Phytophthora</taxon>
    </lineage>
</organism>
<dbReference type="VEuPathDB" id="FungiDB:KRP23_879"/>
<dbReference type="HOGENOM" id="CLU_025300_0_3_1"/>
<dbReference type="PANTHER" id="PTHR10502">
    <property type="entry name" value="ANNEXIN"/>
    <property type="match status" value="1"/>
</dbReference>
<dbReference type="Pfam" id="PF00191">
    <property type="entry name" value="Annexin"/>
    <property type="match status" value="4"/>
</dbReference>
<dbReference type="PANTHER" id="PTHR10502:SF102">
    <property type="entry name" value="ANNEXIN B11"/>
    <property type="match status" value="1"/>
</dbReference>
<dbReference type="PROSITE" id="PS51897">
    <property type="entry name" value="ANNEXIN_2"/>
    <property type="match status" value="5"/>
</dbReference>
<dbReference type="GO" id="GO:0005737">
    <property type="term" value="C:cytoplasm"/>
    <property type="evidence" value="ECO:0000318"/>
    <property type="project" value="GO_Central"/>
</dbReference>
<dbReference type="PRINTS" id="PR00196">
    <property type="entry name" value="ANNEXIN"/>
</dbReference>
<dbReference type="InParanoid" id="H3HB96"/>
<name>H3HB96_PHYRM</name>
<dbReference type="GO" id="GO:0005544">
    <property type="term" value="F:calcium-dependent phospholipid binding"/>
    <property type="evidence" value="ECO:0000318"/>
    <property type="project" value="GO_Central"/>
</dbReference>
<dbReference type="Gene3D" id="1.10.220.10">
    <property type="entry name" value="Annexin"/>
    <property type="match status" value="5"/>
</dbReference>
<accession>H3HB96</accession>
<protein>
    <recommendedName>
        <fullName evidence="6">Annexin</fullName>
    </recommendedName>
</protein>
<proteinExistence type="inferred from homology"/>
<dbReference type="VEuPathDB" id="FungiDB:KRP22_6203"/>
<dbReference type="GO" id="GO:0001786">
    <property type="term" value="F:phosphatidylserine binding"/>
    <property type="evidence" value="ECO:0000318"/>
    <property type="project" value="GO_Central"/>
</dbReference>
<dbReference type="EMBL" id="DS566006">
    <property type="status" value="NOT_ANNOTATED_CDS"/>
    <property type="molecule type" value="Genomic_DNA"/>
</dbReference>
<dbReference type="Proteomes" id="UP000005238">
    <property type="component" value="Unassembled WGS sequence"/>
</dbReference>
<dbReference type="InterPro" id="IPR018502">
    <property type="entry name" value="Annexin_repeat"/>
</dbReference>
<keyword evidence="5" id="KW-1185">Reference proteome</keyword>
<evidence type="ECO:0008006" key="6">
    <source>
        <dbReference type="Google" id="ProtNLM"/>
    </source>
</evidence>
<evidence type="ECO:0000313" key="4">
    <source>
        <dbReference type="EnsemblProtists" id="Phyra93878"/>
    </source>
</evidence>
<dbReference type="GO" id="GO:0005509">
    <property type="term" value="F:calcium ion binding"/>
    <property type="evidence" value="ECO:0007669"/>
    <property type="project" value="InterPro"/>
</dbReference>